<proteinExistence type="predicted"/>
<dbReference type="Proteomes" id="UP000289738">
    <property type="component" value="Unassembled WGS sequence"/>
</dbReference>
<comment type="caution">
    <text evidence="1">The sequence shown here is derived from an EMBL/GenBank/DDBJ whole genome shotgun (WGS) entry which is preliminary data.</text>
</comment>
<evidence type="ECO:0000313" key="2">
    <source>
        <dbReference type="Proteomes" id="UP000289738"/>
    </source>
</evidence>
<organism evidence="1 2">
    <name type="scientific">Arachis hypogaea</name>
    <name type="common">Peanut</name>
    <dbReference type="NCBI Taxonomy" id="3818"/>
    <lineage>
        <taxon>Eukaryota</taxon>
        <taxon>Viridiplantae</taxon>
        <taxon>Streptophyta</taxon>
        <taxon>Embryophyta</taxon>
        <taxon>Tracheophyta</taxon>
        <taxon>Spermatophyta</taxon>
        <taxon>Magnoliopsida</taxon>
        <taxon>eudicotyledons</taxon>
        <taxon>Gunneridae</taxon>
        <taxon>Pentapetalae</taxon>
        <taxon>rosids</taxon>
        <taxon>fabids</taxon>
        <taxon>Fabales</taxon>
        <taxon>Fabaceae</taxon>
        <taxon>Papilionoideae</taxon>
        <taxon>50 kb inversion clade</taxon>
        <taxon>dalbergioids sensu lato</taxon>
        <taxon>Dalbergieae</taxon>
        <taxon>Pterocarpus clade</taxon>
        <taxon>Arachis</taxon>
    </lineage>
</organism>
<keyword evidence="2" id="KW-1185">Reference proteome</keyword>
<dbReference type="AlphaFoldDB" id="A0A444WUM5"/>
<protein>
    <submittedName>
        <fullName evidence="1">Uncharacterized protein</fullName>
    </submittedName>
</protein>
<evidence type="ECO:0000313" key="1">
    <source>
        <dbReference type="EMBL" id="RYQ81085.1"/>
    </source>
</evidence>
<sequence length="151" mass="16939">MSFVEFLNSIIQKLGLQGVKRVEKLFHCISISVLREDAKYDSFVIGNDEDLEVLFHYRRQFSDVRTPELLVKLVDVVSSSDGSNWNPQTPETAICSSLRSVGASSSVPVIAPQAMVVVFPSFAANSTAVAMKKLVLSIRRRFLYMVEHRMV</sequence>
<name>A0A444WUM5_ARAHY</name>
<accession>A0A444WUM5</accession>
<reference evidence="1 2" key="1">
    <citation type="submission" date="2019-01" db="EMBL/GenBank/DDBJ databases">
        <title>Sequencing of cultivated peanut Arachis hypogaea provides insights into genome evolution and oil improvement.</title>
        <authorList>
            <person name="Chen X."/>
        </authorList>
    </citation>
    <scope>NUCLEOTIDE SEQUENCE [LARGE SCALE GENOMIC DNA]</scope>
    <source>
        <strain evidence="2">cv. Fuhuasheng</strain>
        <tissue evidence="1">Leaves</tissue>
    </source>
</reference>
<gene>
    <name evidence="1" type="ORF">Ahy_Scaffold1g107091</name>
</gene>
<dbReference type="EMBL" id="SDMP01000021">
    <property type="protein sequence ID" value="RYQ81085.1"/>
    <property type="molecule type" value="Genomic_DNA"/>
</dbReference>